<keyword evidence="2" id="KW-1185">Reference proteome</keyword>
<evidence type="ECO:0000313" key="1">
    <source>
        <dbReference type="EMBL" id="KAJ1680206.1"/>
    </source>
</evidence>
<sequence length="540" mass="58653">MVSVSASTEDTQPLPPPADNPRAIGGNDTADDESQQRKPIGLGSGVGIVLNQLIGSGIFSTPAFVVWYCKTPTMALVLWTLGAAISIGGGLGFVELGMMYPTNGGMMRYLTEAYPRPSHLLGFTFAWTIILFVRPASIAAGSTVFARYLVYAMAGGSSMPERHPWVYEHRETVYLVFAVLGTTGVALLNWSSTKWSLWCTNAITVGKVALLLVIAATGLLVLLGVVETPESAVNGWARGFAGSSLNPHDYALALNKVFWAYEGWANLHYVAGEIHRPERNLPLSIGLGISGVSVLYILANIAYFSVVPIDDAITSGEILGARFTNMMFGTAVGEVLLPLCISLFVLSTNIIYMYSGYHLVIAAYEMGYATWVSKFLSVRTVTPTMSLLMLWVLSTFLLVVLPPGNLFNLLVDMIQYPMWFFYGFTVLGCLVLERRFGQTQQWPAFALIRRFRAPRVGCVAFAAVCLTLAVVQLWPPDSDGTSTPSDGNGGYPYYFVPVLGICFFVATCVPWYFSMVKGSLQPVASSPPLSPVPSRPEGRE</sequence>
<gene>
    <name evidence="1" type="ORF">EV182_000477</name>
</gene>
<evidence type="ECO:0000313" key="2">
    <source>
        <dbReference type="Proteomes" id="UP001145114"/>
    </source>
</evidence>
<organism evidence="1 2">
    <name type="scientific">Spiromyces aspiralis</name>
    <dbReference type="NCBI Taxonomy" id="68401"/>
    <lineage>
        <taxon>Eukaryota</taxon>
        <taxon>Fungi</taxon>
        <taxon>Fungi incertae sedis</taxon>
        <taxon>Zoopagomycota</taxon>
        <taxon>Kickxellomycotina</taxon>
        <taxon>Kickxellomycetes</taxon>
        <taxon>Kickxellales</taxon>
        <taxon>Kickxellaceae</taxon>
        <taxon>Spiromyces</taxon>
    </lineage>
</organism>
<dbReference type="EMBL" id="JAMZIH010000022">
    <property type="protein sequence ID" value="KAJ1680206.1"/>
    <property type="molecule type" value="Genomic_DNA"/>
</dbReference>
<reference evidence="1" key="1">
    <citation type="submission" date="2022-06" db="EMBL/GenBank/DDBJ databases">
        <title>Phylogenomic reconstructions and comparative analyses of Kickxellomycotina fungi.</title>
        <authorList>
            <person name="Reynolds N.K."/>
            <person name="Stajich J.E."/>
            <person name="Barry K."/>
            <person name="Grigoriev I.V."/>
            <person name="Crous P."/>
            <person name="Smith M.E."/>
        </authorList>
    </citation>
    <scope>NUCLEOTIDE SEQUENCE</scope>
    <source>
        <strain evidence="1">RSA 2271</strain>
    </source>
</reference>
<proteinExistence type="predicted"/>
<protein>
    <submittedName>
        <fullName evidence="1">Uncharacterized protein</fullName>
    </submittedName>
</protein>
<comment type="caution">
    <text evidence="1">The sequence shown here is derived from an EMBL/GenBank/DDBJ whole genome shotgun (WGS) entry which is preliminary data.</text>
</comment>
<dbReference type="Proteomes" id="UP001145114">
    <property type="component" value="Unassembled WGS sequence"/>
</dbReference>
<name>A0ACC1HX09_9FUNG</name>
<accession>A0ACC1HX09</accession>